<reference evidence="2" key="1">
    <citation type="submission" date="2021-01" db="EMBL/GenBank/DDBJ databases">
        <title>Whole genome shotgun sequence of Actinoplanes rishiriensis NBRC 108556.</title>
        <authorList>
            <person name="Komaki H."/>
            <person name="Tamura T."/>
        </authorList>
    </citation>
    <scope>NUCLEOTIDE SEQUENCE</scope>
    <source>
        <strain evidence="2">NBRC 108556</strain>
    </source>
</reference>
<keyword evidence="3" id="KW-1185">Reference proteome</keyword>
<dbReference type="AlphaFoldDB" id="A0A919KC13"/>
<name>A0A919KC13_9ACTN</name>
<keyword evidence="2" id="KW-0378">Hydrolase</keyword>
<dbReference type="InterPro" id="IPR000073">
    <property type="entry name" value="AB_hydrolase_1"/>
</dbReference>
<feature type="domain" description="AB hydrolase-1" evidence="1">
    <location>
        <begin position="16"/>
        <end position="251"/>
    </location>
</feature>
<dbReference type="InterPro" id="IPR029058">
    <property type="entry name" value="AB_hydrolase_fold"/>
</dbReference>
<dbReference type="Proteomes" id="UP000636960">
    <property type="component" value="Unassembled WGS sequence"/>
</dbReference>
<protein>
    <submittedName>
        <fullName evidence="2">Hydrolase</fullName>
    </submittedName>
</protein>
<evidence type="ECO:0000313" key="3">
    <source>
        <dbReference type="Proteomes" id="UP000636960"/>
    </source>
</evidence>
<dbReference type="SUPFAM" id="SSF53474">
    <property type="entry name" value="alpha/beta-Hydrolases"/>
    <property type="match status" value="1"/>
</dbReference>
<dbReference type="PANTHER" id="PTHR46438">
    <property type="entry name" value="ALPHA/BETA-HYDROLASES SUPERFAMILY PROTEIN"/>
    <property type="match status" value="1"/>
</dbReference>
<dbReference type="PANTHER" id="PTHR46438:SF11">
    <property type="entry name" value="LIPASE-RELATED"/>
    <property type="match status" value="1"/>
</dbReference>
<dbReference type="GO" id="GO:0016787">
    <property type="term" value="F:hydrolase activity"/>
    <property type="evidence" value="ECO:0007669"/>
    <property type="project" value="UniProtKB-KW"/>
</dbReference>
<organism evidence="2 3">
    <name type="scientific">Paractinoplanes rishiriensis</name>
    <dbReference type="NCBI Taxonomy" id="1050105"/>
    <lineage>
        <taxon>Bacteria</taxon>
        <taxon>Bacillati</taxon>
        <taxon>Actinomycetota</taxon>
        <taxon>Actinomycetes</taxon>
        <taxon>Micromonosporales</taxon>
        <taxon>Micromonosporaceae</taxon>
        <taxon>Paractinoplanes</taxon>
    </lineage>
</organism>
<dbReference type="Gene3D" id="3.40.50.1820">
    <property type="entry name" value="alpha/beta hydrolase"/>
    <property type="match status" value="1"/>
</dbReference>
<evidence type="ECO:0000259" key="1">
    <source>
        <dbReference type="Pfam" id="PF12697"/>
    </source>
</evidence>
<proteinExistence type="predicted"/>
<accession>A0A919KC13</accession>
<comment type="caution">
    <text evidence="2">The sequence shown here is derived from an EMBL/GenBank/DDBJ whole genome shotgun (WGS) entry which is preliminary data.</text>
</comment>
<gene>
    <name evidence="2" type="ORF">Ari01nite_81860</name>
</gene>
<evidence type="ECO:0000313" key="2">
    <source>
        <dbReference type="EMBL" id="GIF00722.1"/>
    </source>
</evidence>
<sequence length="257" mass="27386">MEASVNHHRRGSGSPIVLIHGIGSRWQVWSPLLDRLAEQHEVIALDLPGFGDTPPDGGSGSVPYLADRVAAFLREIGVQRPAVGGSSLGGGIALELGRRGLARSVVAFSPVGFFTRAEATWCRAVVTAARAGGTALGPALPALMRTRPGRTALCGLFYGKPAELSPDDCVADARALIAAPGFAKARRRLGRWRLTEEPTGLPVTIAWGDRDLVLPIRQAQRARQVLPHARHVRLNGCGHLPFADDPRTCARLLLEAS</sequence>
<dbReference type="PRINTS" id="PR00111">
    <property type="entry name" value="ABHYDROLASE"/>
</dbReference>
<dbReference type="Pfam" id="PF12697">
    <property type="entry name" value="Abhydrolase_6"/>
    <property type="match status" value="1"/>
</dbReference>
<dbReference type="EMBL" id="BOMV01000089">
    <property type="protein sequence ID" value="GIF00722.1"/>
    <property type="molecule type" value="Genomic_DNA"/>
</dbReference>